<dbReference type="EMBL" id="MT144342">
    <property type="protein sequence ID" value="QJA52471.1"/>
    <property type="molecule type" value="Genomic_DNA"/>
</dbReference>
<evidence type="ECO:0000313" key="1">
    <source>
        <dbReference type="EMBL" id="QJA52471.1"/>
    </source>
</evidence>
<proteinExistence type="predicted"/>
<evidence type="ECO:0000313" key="2">
    <source>
        <dbReference type="EMBL" id="QJI02283.1"/>
    </source>
</evidence>
<organism evidence="1">
    <name type="scientific">viral metagenome</name>
    <dbReference type="NCBI Taxonomy" id="1070528"/>
    <lineage>
        <taxon>unclassified sequences</taxon>
        <taxon>metagenomes</taxon>
        <taxon>organismal metagenomes</taxon>
    </lineage>
</organism>
<dbReference type="AlphaFoldDB" id="A0A6H1ZYH9"/>
<gene>
    <name evidence="1" type="ORF">TM448A02742_0011</name>
    <name evidence="2" type="ORF">TM448B03070_0002</name>
</gene>
<reference evidence="1" key="1">
    <citation type="submission" date="2020-03" db="EMBL/GenBank/DDBJ databases">
        <title>The deep terrestrial virosphere.</title>
        <authorList>
            <person name="Holmfeldt K."/>
            <person name="Nilsson E."/>
            <person name="Simone D."/>
            <person name="Lopez-Fernandez M."/>
            <person name="Wu X."/>
            <person name="de Brujin I."/>
            <person name="Lundin D."/>
            <person name="Andersson A."/>
            <person name="Bertilsson S."/>
            <person name="Dopson M."/>
        </authorList>
    </citation>
    <scope>NUCLEOTIDE SEQUENCE</scope>
    <source>
        <strain evidence="1">TM448A02742</strain>
        <strain evidence="2">TM448B03070</strain>
    </source>
</reference>
<accession>A0A6H1ZYH9</accession>
<protein>
    <recommendedName>
        <fullName evidence="3">Peptidase C39 domain-containing protein</fullName>
    </recommendedName>
</protein>
<name>A0A6H1ZYH9_9ZZZZ</name>
<dbReference type="EMBL" id="MT144989">
    <property type="protein sequence ID" value="QJI02283.1"/>
    <property type="molecule type" value="Genomic_DNA"/>
</dbReference>
<evidence type="ECO:0008006" key="3">
    <source>
        <dbReference type="Google" id="ProtNLM"/>
    </source>
</evidence>
<sequence length="144" mass="16417">MGSISFVQQPTLDTCTSACLSMITGVDVNDVIRDFHDDWKSLKSNPSEFLSHRGIRHVVNKDVFSRILNYGFAYLLTVPSLNLEGGLHHIILDLSDALEKVYDPNQGKEGKRYYVGWSMENVNELEVKLHSWMVDIKFEIKGIE</sequence>